<proteinExistence type="predicted"/>
<dbReference type="InterPro" id="IPR044855">
    <property type="entry name" value="CoA-Trfase_III_dom3_sf"/>
</dbReference>
<dbReference type="InterPro" id="IPR003673">
    <property type="entry name" value="CoA-Trfase_fam_III"/>
</dbReference>
<dbReference type="PANTHER" id="PTHR48207:SF3">
    <property type="entry name" value="SUCCINATE--HYDROXYMETHYLGLUTARATE COA-TRANSFERASE"/>
    <property type="match status" value="1"/>
</dbReference>
<protein>
    <recommendedName>
        <fullName evidence="4">CoA transferase</fullName>
    </recommendedName>
</protein>
<evidence type="ECO:0000313" key="2">
    <source>
        <dbReference type="EMBL" id="ETX03913.1"/>
    </source>
</evidence>
<dbReference type="InterPro" id="IPR050483">
    <property type="entry name" value="CoA-transferase_III_domain"/>
</dbReference>
<dbReference type="Gene3D" id="3.30.1540.10">
    <property type="entry name" value="formyl-coa transferase, domain 3"/>
    <property type="match status" value="1"/>
</dbReference>
<dbReference type="GO" id="GO:0008410">
    <property type="term" value="F:CoA-transferase activity"/>
    <property type="evidence" value="ECO:0007669"/>
    <property type="project" value="TreeGrafter"/>
</dbReference>
<evidence type="ECO:0000313" key="3">
    <source>
        <dbReference type="Proteomes" id="UP000019140"/>
    </source>
</evidence>
<accession>W4M1B2</accession>
<dbReference type="HOGENOM" id="CLU_845955_0_0_7"/>
<evidence type="ECO:0008006" key="4">
    <source>
        <dbReference type="Google" id="ProtNLM"/>
    </source>
</evidence>
<dbReference type="PATRIC" id="fig|1429439.4.peg.5393"/>
<dbReference type="Gene3D" id="3.40.50.10540">
    <property type="entry name" value="Crotonobetainyl-coa:carnitine coa-transferase, domain 1"/>
    <property type="match status" value="1"/>
</dbReference>
<reference evidence="2 3" key="1">
    <citation type="journal article" date="2014" name="Nature">
        <title>An environmental bacterial taxon with a large and distinct metabolic repertoire.</title>
        <authorList>
            <person name="Wilson M.C."/>
            <person name="Mori T."/>
            <person name="Ruckert C."/>
            <person name="Uria A.R."/>
            <person name="Helf M.J."/>
            <person name="Takada K."/>
            <person name="Gernert C."/>
            <person name="Steffens U.A."/>
            <person name="Heycke N."/>
            <person name="Schmitt S."/>
            <person name="Rinke C."/>
            <person name="Helfrich E.J."/>
            <person name="Brachmann A.O."/>
            <person name="Gurgui C."/>
            <person name="Wakimoto T."/>
            <person name="Kracht M."/>
            <person name="Crusemann M."/>
            <person name="Hentschel U."/>
            <person name="Abe I."/>
            <person name="Matsunaga S."/>
            <person name="Kalinowski J."/>
            <person name="Takeyama H."/>
            <person name="Piel J."/>
        </authorList>
    </citation>
    <scope>NUCLEOTIDE SEQUENCE [LARGE SCALE GENOMIC DNA]</scope>
    <source>
        <strain evidence="3">TSY2</strain>
    </source>
</reference>
<name>W4M1B2_9BACT</name>
<dbReference type="EMBL" id="AZHX01001354">
    <property type="protein sequence ID" value="ETX03913.1"/>
    <property type="molecule type" value="Genomic_DNA"/>
</dbReference>
<dbReference type="Pfam" id="PF02515">
    <property type="entry name" value="CoA_transf_3"/>
    <property type="match status" value="1"/>
</dbReference>
<sequence length="328" mass="35405">LAKALAGCADVVVENQAAGVMPRLGLGYEHLSEGRNDLIMLSMSAFGSGNAWSETRAYGSVLEQGSGLPSFAGQPKWPPTMAHIAYGDPIGGIYGAASLLTALYHQKQTECGQWINNTQIEAILPFTTPALLIKQATGREPTRRGNRHPVMVPHGCFPCAGEDTWLAIAVAGAEEWANLARIIGRDDWLRDESLCTPEARRAREDEIEAGIAAWTRTQSAVKAAAALQGTGVAAAPVHRSDEVIQDPHLRARRFLYDIDRPHVGQQWQTGLPIRRNGERYPMRGLAPFLGGDTEAVLTTIMGRDAAEFHQLLGDGVVSLAPTQLRQSG</sequence>
<feature type="non-terminal residue" evidence="2">
    <location>
        <position position="1"/>
    </location>
</feature>
<gene>
    <name evidence="2" type="ORF">ETSY2_31815</name>
</gene>
<evidence type="ECO:0000256" key="1">
    <source>
        <dbReference type="ARBA" id="ARBA00022679"/>
    </source>
</evidence>
<organism evidence="2 3">
    <name type="scientific">Candidatus Entotheonella gemina</name>
    <dbReference type="NCBI Taxonomy" id="1429439"/>
    <lineage>
        <taxon>Bacteria</taxon>
        <taxon>Pseudomonadati</taxon>
        <taxon>Nitrospinota/Tectimicrobiota group</taxon>
        <taxon>Candidatus Tectimicrobiota</taxon>
        <taxon>Candidatus Entotheonellia</taxon>
        <taxon>Candidatus Entotheonellales</taxon>
        <taxon>Candidatus Entotheonellaceae</taxon>
        <taxon>Candidatus Entotheonella</taxon>
    </lineage>
</organism>
<dbReference type="InterPro" id="IPR023606">
    <property type="entry name" value="CoA-Trfase_III_dom_1_sf"/>
</dbReference>
<dbReference type="PANTHER" id="PTHR48207">
    <property type="entry name" value="SUCCINATE--HYDROXYMETHYLGLUTARATE COA-TRANSFERASE"/>
    <property type="match status" value="1"/>
</dbReference>
<dbReference type="SUPFAM" id="SSF89796">
    <property type="entry name" value="CoA-transferase family III (CaiB/BaiF)"/>
    <property type="match status" value="1"/>
</dbReference>
<keyword evidence="3" id="KW-1185">Reference proteome</keyword>
<comment type="caution">
    <text evidence="2">The sequence shown here is derived from an EMBL/GenBank/DDBJ whole genome shotgun (WGS) entry which is preliminary data.</text>
</comment>
<dbReference type="AlphaFoldDB" id="W4M1B2"/>
<dbReference type="Proteomes" id="UP000019140">
    <property type="component" value="Unassembled WGS sequence"/>
</dbReference>
<keyword evidence="1" id="KW-0808">Transferase</keyword>